<reference evidence="2 3" key="1">
    <citation type="submission" date="2010-01" db="EMBL/GenBank/DDBJ databases">
        <authorList>
            <person name="Dodson R."/>
            <person name="Madupu R."/>
            <person name="Durkin A.S."/>
            <person name="Torralba M."/>
            <person name="Methe B."/>
            <person name="Sutton G.G."/>
            <person name="Strausberg R.L."/>
            <person name="Nelson K.E."/>
        </authorList>
    </citation>
    <scope>NUCLEOTIDE SEQUENCE [LARGE SCALE GENOMIC DNA]</scope>
    <source>
        <strain evidence="2 3">653-L</strain>
    </source>
</reference>
<dbReference type="EMBL" id="ADJN01000015">
    <property type="protein sequence ID" value="EFD05645.1"/>
    <property type="molecule type" value="Genomic_DNA"/>
</dbReference>
<dbReference type="Proteomes" id="UP000004206">
    <property type="component" value="Unassembled WGS sequence"/>
</dbReference>
<evidence type="ECO:0000313" key="2">
    <source>
        <dbReference type="EMBL" id="EFD05645.1"/>
    </source>
</evidence>
<comment type="caution">
    <text evidence="2">The sequence shown here is derived from an EMBL/GenBank/DDBJ whole genome shotgun (WGS) entry which is preliminary data.</text>
</comment>
<accession>D3MQD5</accession>
<organism evidence="2 3">
    <name type="scientific">Peptostreptococcus anaerobius 653-L</name>
    <dbReference type="NCBI Taxonomy" id="596329"/>
    <lineage>
        <taxon>Bacteria</taxon>
        <taxon>Bacillati</taxon>
        <taxon>Bacillota</taxon>
        <taxon>Clostridia</taxon>
        <taxon>Peptostreptococcales</taxon>
        <taxon>Peptostreptococcaceae</taxon>
        <taxon>Peptostreptococcus</taxon>
    </lineage>
</organism>
<dbReference type="AlphaFoldDB" id="D3MQD5"/>
<keyword evidence="1" id="KW-1133">Transmembrane helix</keyword>
<feature type="transmembrane region" description="Helical" evidence="1">
    <location>
        <begin position="7"/>
        <end position="27"/>
    </location>
</feature>
<protein>
    <submittedName>
        <fullName evidence="2">Uncharacterized protein</fullName>
    </submittedName>
</protein>
<gene>
    <name evidence="2" type="ORF">HMPREF0631_1550</name>
</gene>
<sequence length="198" mass="23482">MKNKNQNACFTLFAIILSMVIVGLVYYGNSGKDKRQEYMTIIDTGNLFMYEYKNEDISEKQGEDKLLDFLDKMKVFYSSLERINYFDGDKKIEEDDYKKFSKLIIKNNALDPSLENIKVNYNEYVIYSVLNKESDFKESDIKYLIGEFPVVREKLRYLNINEVKDLYTSMVDTNIESQQAKKMYMEKISSIFEKFTEK</sequence>
<dbReference type="GeneID" id="79842107"/>
<evidence type="ECO:0000256" key="1">
    <source>
        <dbReference type="SAM" id="Phobius"/>
    </source>
</evidence>
<keyword evidence="1" id="KW-0472">Membrane</keyword>
<dbReference type="RefSeq" id="WP_002842900.1">
    <property type="nucleotide sequence ID" value="NZ_ADJN01000015.1"/>
</dbReference>
<keyword evidence="3" id="KW-1185">Reference proteome</keyword>
<keyword evidence="1" id="KW-0812">Transmembrane</keyword>
<name>D3MQD5_9FIRM</name>
<proteinExistence type="predicted"/>
<dbReference type="OrthoDB" id="1750980at2"/>
<evidence type="ECO:0000313" key="3">
    <source>
        <dbReference type="Proteomes" id="UP000004206"/>
    </source>
</evidence>